<evidence type="ECO:0000256" key="3">
    <source>
        <dbReference type="ARBA" id="ARBA00011245"/>
    </source>
</evidence>
<dbReference type="GO" id="GO:0036297">
    <property type="term" value="P:interstrand cross-link repair"/>
    <property type="evidence" value="ECO:0007669"/>
    <property type="project" value="TreeGrafter"/>
</dbReference>
<evidence type="ECO:0008006" key="10">
    <source>
        <dbReference type="Google" id="ProtNLM"/>
    </source>
</evidence>
<sequence length="575" mass="64107">MAASIIAPPQDNTTQIVGNDSDYGSDLDEAAVDSLFSQSESPGSVIASIEAPTILDDHGGDSKPVLRFSRLHDNLVAVIAGLGSTQEALQRWKDGERGGPAVEVEYDEVNRHTFSPPPDEEEQRRREREQSAPSFVRDVDKNDTRTPLQRFRTAPKKPLSVTDIISPAWCELQYFYNLSRYGRVRRTTAMKQGSSVHKVLEEEVHTDVPVDVVTKEDRFALRIWNVISGLRTLRQTGRTRELEVWGLLDGEVVNGVVDFVTTTCPDEEAEVELSRQKGESASERTGAQGGKKQQPLPSDQRTLTDYLTTTSPHASILEQYHNGNSTGNGNPWLGTLQEKSPTIYLLDVKTRQSRTLPPEGGSQLRPTHYQLMLYHRLFTALAGNQVPADRIFERYAVDPEKTFSDAFLAQMSQLSVGLQENHPTVFGNADEADPGDGWQDSTDTLLAHNNLSALWSLMIADFARTVSRTSASSTTSPSHSASISPLLTAEFRTSSSGTLLGRRSFLYNASQLDAYVSDELRWWRGERETKGVEVEEAYKCRLCEFAEGCTWRATKVEEGVRRARLRKKKRRTSAV</sequence>
<keyword evidence="6" id="KW-0378">Hydrolase</keyword>
<evidence type="ECO:0000256" key="7">
    <source>
        <dbReference type="SAM" id="MobiDB-lite"/>
    </source>
</evidence>
<evidence type="ECO:0000256" key="4">
    <source>
        <dbReference type="ARBA" id="ARBA00022485"/>
    </source>
</evidence>
<reference evidence="8 9" key="1">
    <citation type="journal article" date="2012" name="PLoS Pathog.">
        <title>Diverse lifestyles and strategies of plant pathogenesis encoded in the genomes of eighteen Dothideomycetes fungi.</title>
        <authorList>
            <person name="Ohm R.A."/>
            <person name="Feau N."/>
            <person name="Henrissat B."/>
            <person name="Schoch C.L."/>
            <person name="Horwitz B.A."/>
            <person name="Barry K.W."/>
            <person name="Condon B.J."/>
            <person name="Copeland A.C."/>
            <person name="Dhillon B."/>
            <person name="Glaser F."/>
            <person name="Hesse C.N."/>
            <person name="Kosti I."/>
            <person name="LaButti K."/>
            <person name="Lindquist E.A."/>
            <person name="Lucas S."/>
            <person name="Salamov A.A."/>
            <person name="Bradshaw R.E."/>
            <person name="Ciuffetti L."/>
            <person name="Hamelin R.C."/>
            <person name="Kema G.H.J."/>
            <person name="Lawrence C."/>
            <person name="Scott J.A."/>
            <person name="Spatafora J.W."/>
            <person name="Turgeon B.G."/>
            <person name="de Wit P.J.G.M."/>
            <person name="Zhong S."/>
            <person name="Goodwin S.B."/>
            <person name="Grigoriev I.V."/>
        </authorList>
    </citation>
    <scope>NUCLEOTIDE SEQUENCE [LARGE SCALE GENOMIC DNA]</scope>
    <source>
        <strain evidence="8 9">UAMH 10762</strain>
    </source>
</reference>
<keyword evidence="6" id="KW-0269">Exonuclease</keyword>
<dbReference type="PANTHER" id="PTHR14464">
    <property type="entry name" value="EXONUCLEASE V"/>
    <property type="match status" value="1"/>
</dbReference>
<evidence type="ECO:0000256" key="6">
    <source>
        <dbReference type="ARBA" id="ARBA00022839"/>
    </source>
</evidence>
<dbReference type="Pfam" id="PF09810">
    <property type="entry name" value="Exo5"/>
    <property type="match status" value="1"/>
</dbReference>
<evidence type="ECO:0000313" key="8">
    <source>
        <dbReference type="EMBL" id="EMC95657.1"/>
    </source>
</evidence>
<comment type="cofactor">
    <cofactor evidence="1">
        <name>[4Fe-4S] cluster</name>
        <dbReference type="ChEBI" id="CHEBI:49883"/>
    </cofactor>
</comment>
<keyword evidence="4" id="KW-0408">Iron</keyword>
<dbReference type="InterPro" id="IPR019190">
    <property type="entry name" value="EXOV"/>
</dbReference>
<gene>
    <name evidence="8" type="ORF">BAUCODRAFT_34426</name>
</gene>
<dbReference type="Proteomes" id="UP000011761">
    <property type="component" value="Unassembled WGS sequence"/>
</dbReference>
<protein>
    <recommendedName>
        <fullName evidence="10">Exonuclease V</fullName>
    </recommendedName>
</protein>
<evidence type="ECO:0000256" key="2">
    <source>
        <dbReference type="ARBA" id="ARBA00009797"/>
    </source>
</evidence>
<dbReference type="eggNOG" id="KOG4760">
    <property type="taxonomic scope" value="Eukaryota"/>
</dbReference>
<feature type="region of interest" description="Disordered" evidence="7">
    <location>
        <begin position="103"/>
        <end position="143"/>
    </location>
</feature>
<name>M2LMU6_BAUPA</name>
<dbReference type="GO" id="GO:0045145">
    <property type="term" value="F:single-stranded DNA 5'-3' DNA exonuclease activity"/>
    <property type="evidence" value="ECO:0007669"/>
    <property type="project" value="InterPro"/>
</dbReference>
<accession>M2LMU6</accession>
<dbReference type="KEGG" id="bcom:BAUCODRAFT_34426"/>
<dbReference type="PANTHER" id="PTHR14464:SF4">
    <property type="entry name" value="EXONUCLEASE V"/>
    <property type="match status" value="1"/>
</dbReference>
<dbReference type="OrthoDB" id="354769at2759"/>
<dbReference type="EMBL" id="KB445556">
    <property type="protein sequence ID" value="EMC95657.1"/>
    <property type="molecule type" value="Genomic_DNA"/>
</dbReference>
<comment type="subunit">
    <text evidence="3">Monomer.</text>
</comment>
<organism evidence="8 9">
    <name type="scientific">Baudoinia panamericana (strain UAMH 10762)</name>
    <name type="common">Angels' share fungus</name>
    <name type="synonym">Baudoinia compniacensis (strain UAMH 10762)</name>
    <dbReference type="NCBI Taxonomy" id="717646"/>
    <lineage>
        <taxon>Eukaryota</taxon>
        <taxon>Fungi</taxon>
        <taxon>Dikarya</taxon>
        <taxon>Ascomycota</taxon>
        <taxon>Pezizomycotina</taxon>
        <taxon>Dothideomycetes</taxon>
        <taxon>Dothideomycetidae</taxon>
        <taxon>Mycosphaerellales</taxon>
        <taxon>Teratosphaeriaceae</taxon>
        <taxon>Baudoinia</taxon>
    </lineage>
</organism>
<evidence type="ECO:0000313" key="9">
    <source>
        <dbReference type="Proteomes" id="UP000011761"/>
    </source>
</evidence>
<evidence type="ECO:0000256" key="1">
    <source>
        <dbReference type="ARBA" id="ARBA00001966"/>
    </source>
</evidence>
<dbReference type="GeneID" id="19112411"/>
<dbReference type="OMA" id="FRDECEW"/>
<comment type="similarity">
    <text evidence="2">Belongs to the EXO5 family.</text>
</comment>
<proteinExistence type="inferred from homology"/>
<dbReference type="GO" id="GO:0005634">
    <property type="term" value="C:nucleus"/>
    <property type="evidence" value="ECO:0007669"/>
    <property type="project" value="TreeGrafter"/>
</dbReference>
<dbReference type="GO" id="GO:0051539">
    <property type="term" value="F:4 iron, 4 sulfur cluster binding"/>
    <property type="evidence" value="ECO:0007669"/>
    <property type="project" value="UniProtKB-KW"/>
</dbReference>
<dbReference type="HOGENOM" id="CLU_013225_1_2_1"/>
<keyword evidence="5" id="KW-0540">Nuclease</keyword>
<keyword evidence="9" id="KW-1185">Reference proteome</keyword>
<dbReference type="GO" id="GO:0005739">
    <property type="term" value="C:mitochondrion"/>
    <property type="evidence" value="ECO:0007669"/>
    <property type="project" value="TreeGrafter"/>
</dbReference>
<evidence type="ECO:0000256" key="5">
    <source>
        <dbReference type="ARBA" id="ARBA00022722"/>
    </source>
</evidence>
<feature type="compositionally biased region" description="Basic and acidic residues" evidence="7">
    <location>
        <begin position="272"/>
        <end position="282"/>
    </location>
</feature>
<keyword evidence="4" id="KW-0004">4Fe-4S</keyword>
<feature type="region of interest" description="Disordered" evidence="7">
    <location>
        <begin position="267"/>
        <end position="300"/>
    </location>
</feature>
<keyword evidence="4" id="KW-0479">Metal-binding</keyword>
<dbReference type="AlphaFoldDB" id="M2LMU6"/>
<dbReference type="RefSeq" id="XP_007676778.1">
    <property type="nucleotide sequence ID" value="XM_007678588.1"/>
</dbReference>
<keyword evidence="4" id="KW-0411">Iron-sulfur</keyword>
<feature type="region of interest" description="Disordered" evidence="7">
    <location>
        <begin position="1"/>
        <end position="24"/>
    </location>
</feature>